<comment type="subcellular location">
    <subcellularLocation>
        <location evidence="1">Nucleus</location>
    </subcellularLocation>
</comment>
<dbReference type="GO" id="GO:0006355">
    <property type="term" value="P:regulation of DNA-templated transcription"/>
    <property type="evidence" value="ECO:0007669"/>
    <property type="project" value="UniProtKB-ARBA"/>
</dbReference>
<evidence type="ECO:0000256" key="10">
    <source>
        <dbReference type="PROSITE-ProRule" id="PRU00042"/>
    </source>
</evidence>
<dbReference type="KEGG" id="dwi:26530260"/>
<evidence type="ECO:0000256" key="1">
    <source>
        <dbReference type="ARBA" id="ARBA00004123"/>
    </source>
</evidence>
<reference evidence="13 14" key="1">
    <citation type="journal article" date="2007" name="Nature">
        <title>Evolution of genes and genomes on the Drosophila phylogeny.</title>
        <authorList>
            <consortium name="Drosophila 12 Genomes Consortium"/>
            <person name="Clark A.G."/>
            <person name="Eisen M.B."/>
            <person name="Smith D.R."/>
            <person name="Bergman C.M."/>
            <person name="Oliver B."/>
            <person name="Markow T.A."/>
            <person name="Kaufman T.C."/>
            <person name="Kellis M."/>
            <person name="Gelbart W."/>
            <person name="Iyer V.N."/>
            <person name="Pollard D.A."/>
            <person name="Sackton T.B."/>
            <person name="Larracuente A.M."/>
            <person name="Singh N.D."/>
            <person name="Abad J.P."/>
            <person name="Abt D.N."/>
            <person name="Adryan B."/>
            <person name="Aguade M."/>
            <person name="Akashi H."/>
            <person name="Anderson W.W."/>
            <person name="Aquadro C.F."/>
            <person name="Ardell D.H."/>
            <person name="Arguello R."/>
            <person name="Artieri C.G."/>
            <person name="Barbash D.A."/>
            <person name="Barker D."/>
            <person name="Barsanti P."/>
            <person name="Batterham P."/>
            <person name="Batzoglou S."/>
            <person name="Begun D."/>
            <person name="Bhutkar A."/>
            <person name="Blanco E."/>
            <person name="Bosak S.A."/>
            <person name="Bradley R.K."/>
            <person name="Brand A.D."/>
            <person name="Brent M.R."/>
            <person name="Brooks A.N."/>
            <person name="Brown R.H."/>
            <person name="Butlin R.K."/>
            <person name="Caggese C."/>
            <person name="Calvi B.R."/>
            <person name="Bernardo de Carvalho A."/>
            <person name="Caspi A."/>
            <person name="Castrezana S."/>
            <person name="Celniker S.E."/>
            <person name="Chang J.L."/>
            <person name="Chapple C."/>
            <person name="Chatterji S."/>
            <person name="Chinwalla A."/>
            <person name="Civetta A."/>
            <person name="Clifton S.W."/>
            <person name="Comeron J.M."/>
            <person name="Costello J.C."/>
            <person name="Coyne J.A."/>
            <person name="Daub J."/>
            <person name="David R.G."/>
            <person name="Delcher A.L."/>
            <person name="Delehaunty K."/>
            <person name="Do C.B."/>
            <person name="Ebling H."/>
            <person name="Edwards K."/>
            <person name="Eickbush T."/>
            <person name="Evans J.D."/>
            <person name="Filipski A."/>
            <person name="Findeiss S."/>
            <person name="Freyhult E."/>
            <person name="Fulton L."/>
            <person name="Fulton R."/>
            <person name="Garcia A.C."/>
            <person name="Gardiner A."/>
            <person name="Garfield D.A."/>
            <person name="Garvin B.E."/>
            <person name="Gibson G."/>
            <person name="Gilbert D."/>
            <person name="Gnerre S."/>
            <person name="Godfrey J."/>
            <person name="Good R."/>
            <person name="Gotea V."/>
            <person name="Gravely B."/>
            <person name="Greenberg A.J."/>
            <person name="Griffiths-Jones S."/>
            <person name="Gross S."/>
            <person name="Guigo R."/>
            <person name="Gustafson E.A."/>
            <person name="Haerty W."/>
            <person name="Hahn M.W."/>
            <person name="Halligan D.L."/>
            <person name="Halpern A.L."/>
            <person name="Halter G.M."/>
            <person name="Han M.V."/>
            <person name="Heger A."/>
            <person name="Hillier L."/>
            <person name="Hinrichs A.S."/>
            <person name="Holmes I."/>
            <person name="Hoskins R.A."/>
            <person name="Hubisz M.J."/>
            <person name="Hultmark D."/>
            <person name="Huntley M.A."/>
            <person name="Jaffe D.B."/>
            <person name="Jagadeeshan S."/>
            <person name="Jeck W.R."/>
            <person name="Johnson J."/>
            <person name="Jones C.D."/>
            <person name="Jordan W.C."/>
            <person name="Karpen G.H."/>
            <person name="Kataoka E."/>
            <person name="Keightley P.D."/>
            <person name="Kheradpour P."/>
            <person name="Kirkness E.F."/>
            <person name="Koerich L.B."/>
            <person name="Kristiansen K."/>
            <person name="Kudrna D."/>
            <person name="Kulathinal R.J."/>
            <person name="Kumar S."/>
            <person name="Kwok R."/>
            <person name="Lander E."/>
            <person name="Langley C.H."/>
            <person name="Lapoint R."/>
            <person name="Lazzaro B.P."/>
            <person name="Lee S.J."/>
            <person name="Levesque L."/>
            <person name="Li R."/>
            <person name="Lin C.F."/>
            <person name="Lin M.F."/>
            <person name="Lindblad-Toh K."/>
            <person name="Llopart A."/>
            <person name="Long M."/>
            <person name="Low L."/>
            <person name="Lozovsky E."/>
            <person name="Lu J."/>
            <person name="Luo M."/>
            <person name="Machado C.A."/>
            <person name="Makalowski W."/>
            <person name="Marzo M."/>
            <person name="Matsuda M."/>
            <person name="Matzkin L."/>
            <person name="McAllister B."/>
            <person name="McBride C.S."/>
            <person name="McKernan B."/>
            <person name="McKernan K."/>
            <person name="Mendez-Lago M."/>
            <person name="Minx P."/>
            <person name="Mollenhauer M.U."/>
            <person name="Montooth K."/>
            <person name="Mount S.M."/>
            <person name="Mu X."/>
            <person name="Myers E."/>
            <person name="Negre B."/>
            <person name="Newfeld S."/>
            <person name="Nielsen R."/>
            <person name="Noor M.A."/>
            <person name="O'Grady P."/>
            <person name="Pachter L."/>
            <person name="Papaceit M."/>
            <person name="Parisi M.J."/>
            <person name="Parisi M."/>
            <person name="Parts L."/>
            <person name="Pedersen J.S."/>
            <person name="Pesole G."/>
            <person name="Phillippy A.M."/>
            <person name="Ponting C.P."/>
            <person name="Pop M."/>
            <person name="Porcelli D."/>
            <person name="Powell J.R."/>
            <person name="Prohaska S."/>
            <person name="Pruitt K."/>
            <person name="Puig M."/>
            <person name="Quesneville H."/>
            <person name="Ram K.R."/>
            <person name="Rand D."/>
            <person name="Rasmussen M.D."/>
            <person name="Reed L.K."/>
            <person name="Reenan R."/>
            <person name="Reily A."/>
            <person name="Remington K.A."/>
            <person name="Rieger T.T."/>
            <person name="Ritchie M.G."/>
            <person name="Robin C."/>
            <person name="Rogers Y.H."/>
            <person name="Rohde C."/>
            <person name="Rozas J."/>
            <person name="Rubenfield M.J."/>
            <person name="Ruiz A."/>
            <person name="Russo S."/>
            <person name="Salzberg S.L."/>
            <person name="Sanchez-Gracia A."/>
            <person name="Saranga D.J."/>
            <person name="Sato H."/>
            <person name="Schaeffer S.W."/>
            <person name="Schatz M.C."/>
            <person name="Schlenke T."/>
            <person name="Schwartz R."/>
            <person name="Segarra C."/>
            <person name="Singh R.S."/>
            <person name="Sirot L."/>
            <person name="Sirota M."/>
            <person name="Sisneros N.B."/>
            <person name="Smith C.D."/>
            <person name="Smith T.F."/>
            <person name="Spieth J."/>
            <person name="Stage D.E."/>
            <person name="Stark A."/>
            <person name="Stephan W."/>
            <person name="Strausberg R.L."/>
            <person name="Strempel S."/>
            <person name="Sturgill D."/>
            <person name="Sutton G."/>
            <person name="Sutton G.G."/>
            <person name="Tao W."/>
            <person name="Teichmann S."/>
            <person name="Tobari Y.N."/>
            <person name="Tomimura Y."/>
            <person name="Tsolas J.M."/>
            <person name="Valente V.L."/>
            <person name="Venter E."/>
            <person name="Venter J.C."/>
            <person name="Vicario S."/>
            <person name="Vieira F.G."/>
            <person name="Vilella A.J."/>
            <person name="Villasante A."/>
            <person name="Walenz B."/>
            <person name="Wang J."/>
            <person name="Wasserman M."/>
            <person name="Watts T."/>
            <person name="Wilson D."/>
            <person name="Wilson R.K."/>
            <person name="Wing R.A."/>
            <person name="Wolfner M.F."/>
            <person name="Wong A."/>
            <person name="Wong G.K."/>
            <person name="Wu C.I."/>
            <person name="Wu G."/>
            <person name="Yamamoto D."/>
            <person name="Yang H.P."/>
            <person name="Yang S.P."/>
            <person name="Yorke J.A."/>
            <person name="Yoshida K."/>
            <person name="Zdobnov E."/>
            <person name="Zhang P."/>
            <person name="Zhang Y."/>
            <person name="Zimin A.V."/>
            <person name="Baldwin J."/>
            <person name="Abdouelleil A."/>
            <person name="Abdulkadir J."/>
            <person name="Abebe A."/>
            <person name="Abera B."/>
            <person name="Abreu J."/>
            <person name="Acer S.C."/>
            <person name="Aftuck L."/>
            <person name="Alexander A."/>
            <person name="An P."/>
            <person name="Anderson E."/>
            <person name="Anderson S."/>
            <person name="Arachi H."/>
            <person name="Azer M."/>
            <person name="Bachantsang P."/>
            <person name="Barry A."/>
            <person name="Bayul T."/>
            <person name="Berlin A."/>
            <person name="Bessette D."/>
            <person name="Bloom T."/>
            <person name="Blye J."/>
            <person name="Boguslavskiy L."/>
            <person name="Bonnet C."/>
            <person name="Boukhgalter B."/>
            <person name="Bourzgui I."/>
            <person name="Brown A."/>
            <person name="Cahill P."/>
            <person name="Channer S."/>
            <person name="Cheshatsang Y."/>
            <person name="Chuda L."/>
            <person name="Citroen M."/>
            <person name="Collymore A."/>
            <person name="Cooke P."/>
            <person name="Costello M."/>
            <person name="D'Aco K."/>
            <person name="Daza R."/>
            <person name="De Haan G."/>
            <person name="DeGray S."/>
            <person name="DeMaso C."/>
            <person name="Dhargay N."/>
            <person name="Dooley K."/>
            <person name="Dooley E."/>
            <person name="Doricent M."/>
            <person name="Dorje P."/>
            <person name="Dorjee K."/>
            <person name="Dupes A."/>
            <person name="Elong R."/>
            <person name="Falk J."/>
            <person name="Farina A."/>
            <person name="Faro S."/>
            <person name="Ferguson D."/>
            <person name="Fisher S."/>
            <person name="Foley C.D."/>
            <person name="Franke A."/>
            <person name="Friedrich D."/>
            <person name="Gadbois L."/>
            <person name="Gearin G."/>
            <person name="Gearin C.R."/>
            <person name="Giannoukos G."/>
            <person name="Goode T."/>
            <person name="Graham J."/>
            <person name="Grandbois E."/>
            <person name="Grewal S."/>
            <person name="Gyaltsen K."/>
            <person name="Hafez N."/>
            <person name="Hagos B."/>
            <person name="Hall J."/>
            <person name="Henson C."/>
            <person name="Hollinger A."/>
            <person name="Honan T."/>
            <person name="Huard M.D."/>
            <person name="Hughes L."/>
            <person name="Hurhula B."/>
            <person name="Husby M.E."/>
            <person name="Kamat A."/>
            <person name="Kanga B."/>
            <person name="Kashin S."/>
            <person name="Khazanovich D."/>
            <person name="Kisner P."/>
            <person name="Lance K."/>
            <person name="Lara M."/>
            <person name="Lee W."/>
            <person name="Lennon N."/>
            <person name="Letendre F."/>
            <person name="LeVine R."/>
            <person name="Lipovsky A."/>
            <person name="Liu X."/>
            <person name="Liu J."/>
            <person name="Liu S."/>
            <person name="Lokyitsang T."/>
            <person name="Lokyitsang Y."/>
            <person name="Lubonja R."/>
            <person name="Lui A."/>
            <person name="MacDonald P."/>
            <person name="Magnisalis V."/>
            <person name="Maru K."/>
            <person name="Matthews C."/>
            <person name="McCusker W."/>
            <person name="McDonough S."/>
            <person name="Mehta T."/>
            <person name="Meldrim J."/>
            <person name="Meneus L."/>
            <person name="Mihai O."/>
            <person name="Mihalev A."/>
            <person name="Mihova T."/>
            <person name="Mittelman R."/>
            <person name="Mlenga V."/>
            <person name="Montmayeur A."/>
            <person name="Mulrain L."/>
            <person name="Navidi A."/>
            <person name="Naylor J."/>
            <person name="Negash T."/>
            <person name="Nguyen T."/>
            <person name="Nguyen N."/>
            <person name="Nicol R."/>
            <person name="Norbu C."/>
            <person name="Norbu N."/>
            <person name="Novod N."/>
            <person name="O'Neill B."/>
            <person name="Osman S."/>
            <person name="Markiewicz E."/>
            <person name="Oyono O.L."/>
            <person name="Patti C."/>
            <person name="Phunkhang P."/>
            <person name="Pierre F."/>
            <person name="Priest M."/>
            <person name="Raghuraman S."/>
            <person name="Rege F."/>
            <person name="Reyes R."/>
            <person name="Rise C."/>
            <person name="Rogov P."/>
            <person name="Ross K."/>
            <person name="Ryan E."/>
            <person name="Settipalli S."/>
            <person name="Shea T."/>
            <person name="Sherpa N."/>
            <person name="Shi L."/>
            <person name="Shih D."/>
            <person name="Sparrow T."/>
            <person name="Spaulding J."/>
            <person name="Stalker J."/>
            <person name="Stange-Thomann N."/>
            <person name="Stavropoulos S."/>
            <person name="Stone C."/>
            <person name="Strader C."/>
            <person name="Tesfaye S."/>
            <person name="Thomson T."/>
            <person name="Thoulutsang Y."/>
            <person name="Thoulutsang D."/>
            <person name="Topham K."/>
            <person name="Topping I."/>
            <person name="Tsamla T."/>
            <person name="Vassiliev H."/>
            <person name="Vo A."/>
            <person name="Wangchuk T."/>
            <person name="Wangdi T."/>
            <person name="Weiand M."/>
            <person name="Wilkinson J."/>
            <person name="Wilson A."/>
            <person name="Yadav S."/>
            <person name="Young G."/>
            <person name="Yu Q."/>
            <person name="Zembek L."/>
            <person name="Zhong D."/>
            <person name="Zimmer A."/>
            <person name="Zwirko Z."/>
            <person name="Jaffe D.B."/>
            <person name="Alvarez P."/>
            <person name="Brockman W."/>
            <person name="Butler J."/>
            <person name="Chin C."/>
            <person name="Gnerre S."/>
            <person name="Grabherr M."/>
            <person name="Kleber M."/>
            <person name="Mauceli E."/>
            <person name="MacCallum I."/>
        </authorList>
    </citation>
    <scope>NUCLEOTIDE SEQUENCE [LARGE SCALE GENOMIC DNA]</scope>
    <source>
        <strain evidence="14">Tucson 14030-0811.24</strain>
    </source>
</reference>
<evidence type="ECO:0000313" key="13">
    <source>
        <dbReference type="EMBL" id="KRF97686.1"/>
    </source>
</evidence>
<keyword evidence="6" id="KW-0805">Transcription regulation</keyword>
<dbReference type="FunFam" id="3.30.160.60:FF:002343">
    <property type="entry name" value="Zinc finger protein 33A"/>
    <property type="match status" value="1"/>
</dbReference>
<gene>
    <name evidence="13" type="primary">Dwil\GK28258</name>
    <name evidence="13" type="ORF">Dwil_GK28258</name>
</gene>
<dbReference type="InParanoid" id="A0A0Q9WP86"/>
<dbReference type="GO" id="GO:0008270">
    <property type="term" value="F:zinc ion binding"/>
    <property type="evidence" value="ECO:0007669"/>
    <property type="project" value="UniProtKB-KW"/>
</dbReference>
<protein>
    <recommendedName>
        <fullName evidence="12">C2H2-type domain-containing protein</fullName>
    </recommendedName>
</protein>
<dbReference type="GO" id="GO:0005634">
    <property type="term" value="C:nucleus"/>
    <property type="evidence" value="ECO:0007669"/>
    <property type="project" value="UniProtKB-SubCell"/>
</dbReference>
<feature type="domain" description="C2H2-type" evidence="12">
    <location>
        <begin position="237"/>
        <end position="265"/>
    </location>
</feature>
<sequence>MSALRDCTCSKCGLLCWNFTELMKHMRQHINEKPYKCDLCHRSFPYPQNLTMHMNTHKNQKRCFSCDNCNESFTTEVQLNEHVRLLHMAQHGSFRCPYCPRTFSRNAGLRAHLRLHDNDRPYMCNFCPRAYSRRDQLKKHLQSHSSKNKSRTKSKKPKPSPASDSEEPSTTVDRALKVENLDADVDPEAGVQGGDSMVDKFVENHNLKFVCEICGIPYKQKYHLMVHKRWHTGYRPFKCNLCGKEFTNKQGYNNHTRMLCSIEQPYKCHVCPKAYGQRNHLVSHMRSHDGVCPYKCPYCLRKHPKTVQLWQHIKECPKLDQLQAEHDAIMMS</sequence>
<keyword evidence="3" id="KW-0677">Repeat</keyword>
<keyword evidence="4 10" id="KW-0863">Zinc-finger</keyword>
<evidence type="ECO:0000256" key="5">
    <source>
        <dbReference type="ARBA" id="ARBA00022833"/>
    </source>
</evidence>
<dbReference type="InterPro" id="IPR013087">
    <property type="entry name" value="Znf_C2H2_type"/>
</dbReference>
<dbReference type="FunFam" id="3.30.160.60:FF:000322">
    <property type="entry name" value="GDNF-inducible zinc finger protein 1"/>
    <property type="match status" value="1"/>
</dbReference>
<evidence type="ECO:0000256" key="4">
    <source>
        <dbReference type="ARBA" id="ARBA00022771"/>
    </source>
</evidence>
<dbReference type="Proteomes" id="UP000007798">
    <property type="component" value="Unassembled WGS sequence"/>
</dbReference>
<dbReference type="InterPro" id="IPR050331">
    <property type="entry name" value="Zinc_finger"/>
</dbReference>
<evidence type="ECO:0000256" key="11">
    <source>
        <dbReference type="SAM" id="MobiDB-lite"/>
    </source>
</evidence>
<feature type="region of interest" description="Disordered" evidence="11">
    <location>
        <begin position="137"/>
        <end position="172"/>
    </location>
</feature>
<dbReference type="PANTHER" id="PTHR16515">
    <property type="entry name" value="PR DOMAIN ZINC FINGER PROTEIN"/>
    <property type="match status" value="1"/>
</dbReference>
<dbReference type="PROSITE" id="PS00028">
    <property type="entry name" value="ZINC_FINGER_C2H2_1"/>
    <property type="match status" value="7"/>
</dbReference>
<dbReference type="Pfam" id="PF00096">
    <property type="entry name" value="zf-C2H2"/>
    <property type="match status" value="6"/>
</dbReference>
<dbReference type="FunFam" id="3.30.160.60:FF:000110">
    <property type="entry name" value="Zinc finger protein-like"/>
    <property type="match status" value="1"/>
</dbReference>
<feature type="domain" description="C2H2-type" evidence="12">
    <location>
        <begin position="64"/>
        <end position="92"/>
    </location>
</feature>
<feature type="domain" description="C2H2-type" evidence="12">
    <location>
        <begin position="209"/>
        <end position="236"/>
    </location>
</feature>
<dbReference type="PANTHER" id="PTHR16515:SF66">
    <property type="entry name" value="C2H2-TYPE DOMAIN-CONTAINING PROTEIN"/>
    <property type="match status" value="1"/>
</dbReference>
<name>A0A0Q9WP86_DROWI</name>
<proteinExistence type="predicted"/>
<evidence type="ECO:0000259" key="12">
    <source>
        <dbReference type="PROSITE" id="PS50157"/>
    </source>
</evidence>
<feature type="domain" description="C2H2-type" evidence="12">
    <location>
        <begin position="35"/>
        <end position="62"/>
    </location>
</feature>
<evidence type="ECO:0000256" key="2">
    <source>
        <dbReference type="ARBA" id="ARBA00022723"/>
    </source>
</evidence>
<dbReference type="EMBL" id="CH963847">
    <property type="protein sequence ID" value="KRF97686.1"/>
    <property type="molecule type" value="Genomic_DNA"/>
</dbReference>
<dbReference type="PROSITE" id="PS50157">
    <property type="entry name" value="ZINC_FINGER_C2H2_2"/>
    <property type="match status" value="8"/>
</dbReference>
<dbReference type="SMART" id="SM00355">
    <property type="entry name" value="ZnF_C2H2"/>
    <property type="match status" value="9"/>
</dbReference>
<feature type="compositionally biased region" description="Basic residues" evidence="11">
    <location>
        <begin position="137"/>
        <end position="158"/>
    </location>
</feature>
<dbReference type="eggNOG" id="KOG1721">
    <property type="taxonomic scope" value="Eukaryota"/>
</dbReference>
<evidence type="ECO:0000256" key="8">
    <source>
        <dbReference type="ARBA" id="ARBA00023163"/>
    </source>
</evidence>
<evidence type="ECO:0000256" key="6">
    <source>
        <dbReference type="ARBA" id="ARBA00023015"/>
    </source>
</evidence>
<dbReference type="Gene3D" id="3.30.160.60">
    <property type="entry name" value="Classic Zinc Finger"/>
    <property type="match status" value="7"/>
</dbReference>
<dbReference type="OrthoDB" id="8112353at2759"/>
<organism evidence="13 14">
    <name type="scientific">Drosophila willistoni</name>
    <name type="common">Fruit fly</name>
    <dbReference type="NCBI Taxonomy" id="7260"/>
    <lineage>
        <taxon>Eukaryota</taxon>
        <taxon>Metazoa</taxon>
        <taxon>Ecdysozoa</taxon>
        <taxon>Arthropoda</taxon>
        <taxon>Hexapoda</taxon>
        <taxon>Insecta</taxon>
        <taxon>Pterygota</taxon>
        <taxon>Neoptera</taxon>
        <taxon>Endopterygota</taxon>
        <taxon>Diptera</taxon>
        <taxon>Brachycera</taxon>
        <taxon>Muscomorpha</taxon>
        <taxon>Ephydroidea</taxon>
        <taxon>Drosophilidae</taxon>
        <taxon>Drosophila</taxon>
        <taxon>Sophophora</taxon>
    </lineage>
</organism>
<keyword evidence="9" id="KW-0539">Nucleus</keyword>
<dbReference type="GO" id="GO:0003677">
    <property type="term" value="F:DNA binding"/>
    <property type="evidence" value="ECO:0007669"/>
    <property type="project" value="UniProtKB-KW"/>
</dbReference>
<dbReference type="AlphaFoldDB" id="A0A0Q9WP86"/>
<dbReference type="InterPro" id="IPR036236">
    <property type="entry name" value="Znf_C2H2_sf"/>
</dbReference>
<feature type="domain" description="C2H2-type" evidence="12">
    <location>
        <begin position="266"/>
        <end position="293"/>
    </location>
</feature>
<keyword evidence="8" id="KW-0804">Transcription</keyword>
<evidence type="ECO:0000256" key="9">
    <source>
        <dbReference type="ARBA" id="ARBA00023242"/>
    </source>
</evidence>
<feature type="domain" description="C2H2-type" evidence="12">
    <location>
        <begin position="7"/>
        <end position="34"/>
    </location>
</feature>
<evidence type="ECO:0000256" key="3">
    <source>
        <dbReference type="ARBA" id="ARBA00022737"/>
    </source>
</evidence>
<keyword evidence="2" id="KW-0479">Metal-binding</keyword>
<feature type="domain" description="C2H2-type" evidence="12">
    <location>
        <begin position="122"/>
        <end position="149"/>
    </location>
</feature>
<evidence type="ECO:0000313" key="14">
    <source>
        <dbReference type="Proteomes" id="UP000007798"/>
    </source>
</evidence>
<keyword evidence="14" id="KW-1185">Reference proteome</keyword>
<dbReference type="SUPFAM" id="SSF57667">
    <property type="entry name" value="beta-beta-alpha zinc fingers"/>
    <property type="match status" value="4"/>
</dbReference>
<evidence type="ECO:0000256" key="7">
    <source>
        <dbReference type="ARBA" id="ARBA00023125"/>
    </source>
</evidence>
<accession>A0A0Q9WP86</accession>
<keyword evidence="5" id="KW-0862">Zinc</keyword>
<dbReference type="Pfam" id="PF13912">
    <property type="entry name" value="zf-C2H2_6"/>
    <property type="match status" value="1"/>
</dbReference>
<feature type="domain" description="C2H2-type" evidence="12">
    <location>
        <begin position="94"/>
        <end position="121"/>
    </location>
</feature>
<keyword evidence="7" id="KW-0238">DNA-binding</keyword>